<evidence type="ECO:0000259" key="10">
    <source>
        <dbReference type="PROSITE" id="PS50197"/>
    </source>
</evidence>
<feature type="non-terminal residue" evidence="11">
    <location>
        <position position="578"/>
    </location>
</feature>
<evidence type="ECO:0000256" key="4">
    <source>
        <dbReference type="ARBA" id="ARBA00022763"/>
    </source>
</evidence>
<dbReference type="EMBL" id="JAVXUP010000514">
    <property type="protein sequence ID" value="KAK3026143.1"/>
    <property type="molecule type" value="Genomic_DNA"/>
</dbReference>
<dbReference type="GO" id="GO:0000724">
    <property type="term" value="P:double-strand break repair via homologous recombination"/>
    <property type="evidence" value="ECO:0007669"/>
    <property type="project" value="TreeGrafter"/>
</dbReference>
<evidence type="ECO:0000256" key="7">
    <source>
        <dbReference type="ARBA" id="ARBA00044757"/>
    </source>
</evidence>
<evidence type="ECO:0000256" key="5">
    <source>
        <dbReference type="ARBA" id="ARBA00023204"/>
    </source>
</evidence>
<feature type="domain" description="BEACH" evidence="10">
    <location>
        <begin position="495"/>
        <end position="578"/>
    </location>
</feature>
<dbReference type="GO" id="GO:0003684">
    <property type="term" value="F:damaged DNA binding"/>
    <property type="evidence" value="ECO:0007669"/>
    <property type="project" value="TreeGrafter"/>
</dbReference>
<organism evidence="11 12">
    <name type="scientific">Escallonia herrerae</name>
    <dbReference type="NCBI Taxonomy" id="1293975"/>
    <lineage>
        <taxon>Eukaryota</taxon>
        <taxon>Viridiplantae</taxon>
        <taxon>Streptophyta</taxon>
        <taxon>Embryophyta</taxon>
        <taxon>Tracheophyta</taxon>
        <taxon>Spermatophyta</taxon>
        <taxon>Magnoliopsida</taxon>
        <taxon>eudicotyledons</taxon>
        <taxon>Gunneridae</taxon>
        <taxon>Pentapetalae</taxon>
        <taxon>asterids</taxon>
        <taxon>campanulids</taxon>
        <taxon>Escalloniales</taxon>
        <taxon>Escalloniaceae</taxon>
        <taxon>Escallonia</taxon>
    </lineage>
</organism>
<dbReference type="SUPFAM" id="SSF49879">
    <property type="entry name" value="SMAD/FHA domain"/>
    <property type="match status" value="1"/>
</dbReference>
<feature type="domain" description="FHA" evidence="9">
    <location>
        <begin position="51"/>
        <end position="118"/>
    </location>
</feature>
<proteinExistence type="inferred from homology"/>
<dbReference type="Proteomes" id="UP001188597">
    <property type="component" value="Unassembled WGS sequence"/>
</dbReference>
<dbReference type="Gene3D" id="2.60.200.20">
    <property type="match status" value="1"/>
</dbReference>
<feature type="region of interest" description="Disordered" evidence="8">
    <location>
        <begin position="431"/>
        <end position="452"/>
    </location>
</feature>
<dbReference type="CDD" id="cd22667">
    <property type="entry name" value="FHA_NBN"/>
    <property type="match status" value="1"/>
</dbReference>
<keyword evidence="4" id="KW-0227">DNA damage</keyword>
<feature type="compositionally biased region" description="Basic and acidic residues" evidence="8">
    <location>
        <begin position="439"/>
        <end position="452"/>
    </location>
</feature>
<protein>
    <recommendedName>
        <fullName evidence="13">FHA domain-containing protein</fullName>
    </recommendedName>
</protein>
<dbReference type="InterPro" id="IPR040227">
    <property type="entry name" value="Nibrin-rel"/>
</dbReference>
<evidence type="ECO:0000259" key="9">
    <source>
        <dbReference type="PROSITE" id="PS50006"/>
    </source>
</evidence>
<dbReference type="PANTHER" id="PTHR12162:SF0">
    <property type="entry name" value="NIBRIN"/>
    <property type="match status" value="1"/>
</dbReference>
<dbReference type="PANTHER" id="PTHR12162">
    <property type="entry name" value="NIBRIN-RELATED"/>
    <property type="match status" value="1"/>
</dbReference>
<evidence type="ECO:0000256" key="3">
    <source>
        <dbReference type="ARBA" id="ARBA00022454"/>
    </source>
</evidence>
<dbReference type="Pfam" id="PF00498">
    <property type="entry name" value="FHA"/>
    <property type="match status" value="1"/>
</dbReference>
<sequence>MGGGSGSGGGEEEVLDGGDFEEILVGVHVLFEGGVSGSGGDVLGGGGFSAVAGGGDAKFGRCDVIVNKDKGVSRIHAEIMIDAMVSPDHLQKKSSAVSSKVRIRDCSKYGTFITNSLGVKERVQEFPNKEATLKDGDLVSFGNGNATYSKSFLLPSAGACITQNWNPECTHVLVDDSIPLKEDAVDAIVAKKPFVQLNWIKLIAEKNVCTEMPSLSAYAPTLLLEGVSVKVTDPKSRENCLTGYTFLLESTHKGLEDERSHKVVRVVPPEVTDGAECSRNLSSLSRVTEINLVSATLSGYLDPSVVVSQPVLVTSSCSTDGTVVADSDAEIESATSFHASAAVWTTKSIELEGKGEIAIHTVESVEQECKEAMTVQTMESMEHDTKRDVPLDHVDVRTKGGQMTVQTMESMELDTKRDAPLDHVDVRTKGGQMTVETKQSMEHDTKRDAPLDQADVRTKGGQMTCLRDRDENVAAKVHMIVESESGNSDIIYSQDLIVRDTNLPALVNSFINSAVSNFKRFRKMGTTSGNSFNNLIPFSKYPYKDSDYGGEEVLESIKEEKKRKQMEAVAEDLFNNEK</sequence>
<evidence type="ECO:0008006" key="13">
    <source>
        <dbReference type="Google" id="ProtNLM"/>
    </source>
</evidence>
<gene>
    <name evidence="11" type="ORF">RJ639_042586</name>
</gene>
<evidence type="ECO:0000313" key="12">
    <source>
        <dbReference type="Proteomes" id="UP001188597"/>
    </source>
</evidence>
<dbReference type="InterPro" id="IPR000409">
    <property type="entry name" value="BEACH_dom"/>
</dbReference>
<accession>A0AA89B523</accession>
<name>A0AA89B523_9ASTE</name>
<dbReference type="InterPro" id="IPR000253">
    <property type="entry name" value="FHA_dom"/>
</dbReference>
<dbReference type="SUPFAM" id="SSF52113">
    <property type="entry name" value="BRCT domain"/>
    <property type="match status" value="1"/>
</dbReference>
<dbReference type="GO" id="GO:0030870">
    <property type="term" value="C:Mre11 complex"/>
    <property type="evidence" value="ECO:0007669"/>
    <property type="project" value="InterPro"/>
</dbReference>
<keyword evidence="12" id="KW-1185">Reference proteome</keyword>
<comment type="similarity">
    <text evidence="7">Belongs to the Nibrin family.</text>
</comment>
<dbReference type="GO" id="GO:0007095">
    <property type="term" value="P:mitotic G2 DNA damage checkpoint signaling"/>
    <property type="evidence" value="ECO:0007669"/>
    <property type="project" value="InterPro"/>
</dbReference>
<dbReference type="InterPro" id="IPR008984">
    <property type="entry name" value="SMAD_FHA_dom_sf"/>
</dbReference>
<comment type="subcellular location">
    <subcellularLocation>
        <location evidence="2">Chromosome</location>
    </subcellularLocation>
    <subcellularLocation>
        <location evidence="1">Nucleus</location>
    </subcellularLocation>
</comment>
<dbReference type="AlphaFoldDB" id="A0AA89B523"/>
<comment type="caution">
    <text evidence="11">The sequence shown here is derived from an EMBL/GenBank/DDBJ whole genome shotgun (WGS) entry which is preliminary data.</text>
</comment>
<reference evidence="11" key="1">
    <citation type="submission" date="2022-12" db="EMBL/GenBank/DDBJ databases">
        <title>Draft genome assemblies for two species of Escallonia (Escalloniales).</title>
        <authorList>
            <person name="Chanderbali A."/>
            <person name="Dervinis C."/>
            <person name="Anghel I."/>
            <person name="Soltis D."/>
            <person name="Soltis P."/>
            <person name="Zapata F."/>
        </authorList>
    </citation>
    <scope>NUCLEOTIDE SEQUENCE</scope>
    <source>
        <strain evidence="11">UCBG64.0493</strain>
        <tissue evidence="11">Leaf</tissue>
    </source>
</reference>
<dbReference type="PROSITE" id="PS50197">
    <property type="entry name" value="BEACH"/>
    <property type="match status" value="1"/>
</dbReference>
<keyword evidence="5" id="KW-0234">DNA repair</keyword>
<evidence type="ECO:0000256" key="6">
    <source>
        <dbReference type="ARBA" id="ARBA00023242"/>
    </source>
</evidence>
<keyword evidence="6" id="KW-0539">Nucleus</keyword>
<dbReference type="Gene3D" id="3.40.50.10190">
    <property type="entry name" value="BRCT domain"/>
    <property type="match status" value="1"/>
</dbReference>
<evidence type="ECO:0000313" key="11">
    <source>
        <dbReference type="EMBL" id="KAK3026143.1"/>
    </source>
</evidence>
<evidence type="ECO:0000256" key="8">
    <source>
        <dbReference type="SAM" id="MobiDB-lite"/>
    </source>
</evidence>
<dbReference type="GO" id="GO:0005694">
    <property type="term" value="C:chromosome"/>
    <property type="evidence" value="ECO:0007669"/>
    <property type="project" value="UniProtKB-SubCell"/>
</dbReference>
<dbReference type="PROSITE" id="PS50006">
    <property type="entry name" value="FHA_DOMAIN"/>
    <property type="match status" value="1"/>
</dbReference>
<evidence type="ECO:0000256" key="2">
    <source>
        <dbReference type="ARBA" id="ARBA00004286"/>
    </source>
</evidence>
<evidence type="ECO:0000256" key="1">
    <source>
        <dbReference type="ARBA" id="ARBA00004123"/>
    </source>
</evidence>
<dbReference type="InterPro" id="IPR036420">
    <property type="entry name" value="BRCT_dom_sf"/>
</dbReference>
<keyword evidence="3" id="KW-0158">Chromosome</keyword>